<dbReference type="AlphaFoldDB" id="A0A7X9WUX4"/>
<dbReference type="PANTHER" id="PTHR43427">
    <property type="entry name" value="CHLORIDE CHANNEL PROTEIN CLC-E"/>
    <property type="match status" value="1"/>
</dbReference>
<evidence type="ECO:0000256" key="11">
    <source>
        <dbReference type="SAM" id="Phobius"/>
    </source>
</evidence>
<protein>
    <submittedName>
        <fullName evidence="13">Chloride channel protein</fullName>
    </submittedName>
</protein>
<keyword evidence="6 11" id="KW-0472">Membrane</keyword>
<dbReference type="PANTHER" id="PTHR43427:SF6">
    <property type="entry name" value="CHLORIDE CHANNEL PROTEIN CLC-E"/>
    <property type="match status" value="1"/>
</dbReference>
<accession>A0A7X9WUX4</accession>
<dbReference type="SUPFAM" id="SSF81340">
    <property type="entry name" value="Clc chloride channel"/>
    <property type="match status" value="1"/>
</dbReference>
<comment type="caution">
    <text evidence="13">The sequence shown here is derived from an EMBL/GenBank/DDBJ whole genome shotgun (WGS) entry which is preliminary data.</text>
</comment>
<keyword evidence="10" id="KW-0129">CBS domain</keyword>
<keyword evidence="4 11" id="KW-1133">Transmembrane helix</keyword>
<evidence type="ECO:0000256" key="8">
    <source>
        <dbReference type="ARBA" id="ARBA00023214"/>
    </source>
</evidence>
<gene>
    <name evidence="13" type="ORF">HHL08_09480</name>
</gene>
<keyword evidence="14" id="KW-1185">Reference proteome</keyword>
<feature type="domain" description="CBS" evidence="12">
    <location>
        <begin position="518"/>
        <end position="574"/>
    </location>
</feature>
<feature type="transmembrane region" description="Helical" evidence="11">
    <location>
        <begin position="71"/>
        <end position="92"/>
    </location>
</feature>
<keyword evidence="7" id="KW-0869">Chloride channel</keyword>
<name>A0A7X9WUX4_9SPHN</name>
<dbReference type="CDD" id="cd00400">
    <property type="entry name" value="Voltage_gated_ClC"/>
    <property type="match status" value="1"/>
</dbReference>
<dbReference type="InterPro" id="IPR046342">
    <property type="entry name" value="CBS_dom_sf"/>
</dbReference>
<reference evidence="13 14" key="1">
    <citation type="submission" date="2020-04" db="EMBL/GenBank/DDBJ databases">
        <title>Sphingobium sp. AR-3-1 isolated from Arctic soil.</title>
        <authorList>
            <person name="Dahal R.H."/>
            <person name="Chaudhary D.K."/>
        </authorList>
    </citation>
    <scope>NUCLEOTIDE SEQUENCE [LARGE SCALE GENOMIC DNA]</scope>
    <source>
        <strain evidence="13 14">AR-3-1</strain>
    </source>
</reference>
<keyword evidence="3 11" id="KW-0812">Transmembrane</keyword>
<evidence type="ECO:0000256" key="10">
    <source>
        <dbReference type="PROSITE-ProRule" id="PRU00703"/>
    </source>
</evidence>
<feature type="transmembrane region" description="Helical" evidence="11">
    <location>
        <begin position="26"/>
        <end position="51"/>
    </location>
</feature>
<sequence>MSERLLRPTALLSLARRLFRLSEAGFILLSIGVGIAAGLLAAILGTVAHFLQSTFYHFDVEDRLSGLATISPGRLLALPLGGLLLGAIILTVRYHKRTAIDVVEANALHGGRIPFRDTMLVSGQTLISNGCGASVGLEAAYAQAGGGVASLIGQWINLRRNDLRVLVGAGAGAAIGAAFGAPLTGAFYAFEIVIGAYTPASIAPVVAATLAAVITARTLGTAAYLIAATSSQNLATVDYLLYAGLGLISAVVGIALMRLVSLVEAVVRRSVLPEWSRPAIGGLILIPIAMISPHALLAGHGALHLTIGGELALGALALVFALKCLASIVSLGFGFRGGLFFASLFLGALLGQIFAELWALIPGVIPLSPVDAALVGMAGLAVAVVGGPMTMSLLVLEATHDFEITAIVLTATLCSSALVRERFGYSFSTWRLHLRGEVIRSARDIGWMRSLTARRMMRAAPATALSTLPMAEFKAQFPLGSTSRVLLEDEASHYAGLVPTAAVFADTDAGERPVSELAILKDVTLSPELTIGAIMERFDDSGADDLAVIDPEGRILGMLTEKYVRKRYADEIDRVQRDLYGED</sequence>
<dbReference type="SUPFAM" id="SSF54631">
    <property type="entry name" value="CBS-domain pair"/>
    <property type="match status" value="1"/>
</dbReference>
<feature type="transmembrane region" description="Helical" evidence="11">
    <location>
        <begin position="239"/>
        <end position="260"/>
    </location>
</feature>
<organism evidence="13 14">
    <name type="scientific">Sphingobium psychrophilum</name>
    <dbReference type="NCBI Taxonomy" id="2728834"/>
    <lineage>
        <taxon>Bacteria</taxon>
        <taxon>Pseudomonadati</taxon>
        <taxon>Pseudomonadota</taxon>
        <taxon>Alphaproteobacteria</taxon>
        <taxon>Sphingomonadales</taxon>
        <taxon>Sphingomonadaceae</taxon>
        <taxon>Sphingobium</taxon>
    </lineage>
</organism>
<keyword evidence="5" id="KW-0406">Ion transport</keyword>
<keyword evidence="9" id="KW-0407">Ion channel</keyword>
<evidence type="ECO:0000256" key="9">
    <source>
        <dbReference type="ARBA" id="ARBA00023303"/>
    </source>
</evidence>
<feature type="transmembrane region" description="Helical" evidence="11">
    <location>
        <begin position="311"/>
        <end position="333"/>
    </location>
</feature>
<evidence type="ECO:0000313" key="13">
    <source>
        <dbReference type="EMBL" id="NML10379.1"/>
    </source>
</evidence>
<feature type="transmembrane region" description="Helical" evidence="11">
    <location>
        <begin position="373"/>
        <end position="396"/>
    </location>
</feature>
<evidence type="ECO:0000313" key="14">
    <source>
        <dbReference type="Proteomes" id="UP000519023"/>
    </source>
</evidence>
<dbReference type="GO" id="GO:0034707">
    <property type="term" value="C:chloride channel complex"/>
    <property type="evidence" value="ECO:0007669"/>
    <property type="project" value="UniProtKB-KW"/>
</dbReference>
<dbReference type="EMBL" id="JABBFV010000005">
    <property type="protein sequence ID" value="NML10379.1"/>
    <property type="molecule type" value="Genomic_DNA"/>
</dbReference>
<keyword evidence="2" id="KW-0813">Transport</keyword>
<feature type="transmembrane region" description="Helical" evidence="11">
    <location>
        <begin position="202"/>
        <end position="227"/>
    </location>
</feature>
<evidence type="ECO:0000256" key="4">
    <source>
        <dbReference type="ARBA" id="ARBA00022989"/>
    </source>
</evidence>
<evidence type="ECO:0000259" key="12">
    <source>
        <dbReference type="PROSITE" id="PS51371"/>
    </source>
</evidence>
<feature type="transmembrane region" description="Helical" evidence="11">
    <location>
        <begin position="280"/>
        <end position="299"/>
    </location>
</feature>
<evidence type="ECO:0000256" key="2">
    <source>
        <dbReference type="ARBA" id="ARBA00022448"/>
    </source>
</evidence>
<dbReference type="GO" id="GO:0005254">
    <property type="term" value="F:chloride channel activity"/>
    <property type="evidence" value="ECO:0007669"/>
    <property type="project" value="UniProtKB-KW"/>
</dbReference>
<evidence type="ECO:0000256" key="5">
    <source>
        <dbReference type="ARBA" id="ARBA00023065"/>
    </source>
</evidence>
<dbReference type="InterPro" id="IPR000644">
    <property type="entry name" value="CBS_dom"/>
</dbReference>
<dbReference type="InterPro" id="IPR001807">
    <property type="entry name" value="ClC"/>
</dbReference>
<dbReference type="InterPro" id="IPR014743">
    <property type="entry name" value="Cl-channel_core"/>
</dbReference>
<dbReference type="Gene3D" id="3.10.580.10">
    <property type="entry name" value="CBS-domain"/>
    <property type="match status" value="1"/>
</dbReference>
<evidence type="ECO:0000256" key="7">
    <source>
        <dbReference type="ARBA" id="ARBA00023173"/>
    </source>
</evidence>
<evidence type="ECO:0000256" key="1">
    <source>
        <dbReference type="ARBA" id="ARBA00004141"/>
    </source>
</evidence>
<dbReference type="RefSeq" id="WP_169572595.1">
    <property type="nucleotide sequence ID" value="NZ_JABBFV010000005.1"/>
</dbReference>
<evidence type="ECO:0000256" key="6">
    <source>
        <dbReference type="ARBA" id="ARBA00023136"/>
    </source>
</evidence>
<keyword evidence="8" id="KW-0868">Chloride</keyword>
<dbReference type="Pfam" id="PF00654">
    <property type="entry name" value="Voltage_CLC"/>
    <property type="match status" value="1"/>
</dbReference>
<dbReference type="PROSITE" id="PS51371">
    <property type="entry name" value="CBS"/>
    <property type="match status" value="1"/>
</dbReference>
<dbReference type="PRINTS" id="PR00762">
    <property type="entry name" value="CLCHANNEL"/>
</dbReference>
<proteinExistence type="predicted"/>
<dbReference type="InterPro" id="IPR050368">
    <property type="entry name" value="ClC-type_chloride_channel"/>
</dbReference>
<feature type="transmembrane region" description="Helical" evidence="11">
    <location>
        <begin position="165"/>
        <end position="190"/>
    </location>
</feature>
<feature type="transmembrane region" description="Helical" evidence="11">
    <location>
        <begin position="339"/>
        <end position="361"/>
    </location>
</feature>
<comment type="subcellular location">
    <subcellularLocation>
        <location evidence="1">Membrane</location>
        <topology evidence="1">Multi-pass membrane protein</topology>
    </subcellularLocation>
</comment>
<dbReference type="Proteomes" id="UP000519023">
    <property type="component" value="Unassembled WGS sequence"/>
</dbReference>
<dbReference type="Gene3D" id="1.10.3080.10">
    <property type="entry name" value="Clc chloride channel"/>
    <property type="match status" value="1"/>
</dbReference>
<evidence type="ECO:0000256" key="3">
    <source>
        <dbReference type="ARBA" id="ARBA00022692"/>
    </source>
</evidence>